<dbReference type="SUPFAM" id="SSF52283">
    <property type="entry name" value="Formate/glycerate dehydrogenase catalytic domain-like"/>
    <property type="match status" value="1"/>
</dbReference>
<dbReference type="Pfam" id="PF02826">
    <property type="entry name" value="2-Hacid_dh_C"/>
    <property type="match status" value="1"/>
</dbReference>
<reference evidence="7 8" key="1">
    <citation type="submission" date="2019-03" db="EMBL/GenBank/DDBJ databases">
        <title>Genomic Encyclopedia of Type Strains, Phase IV (KMG-IV): sequencing the most valuable type-strain genomes for metagenomic binning, comparative biology and taxonomic classification.</title>
        <authorList>
            <person name="Goeker M."/>
        </authorList>
    </citation>
    <scope>NUCLEOTIDE SEQUENCE [LARGE SCALE GENOMIC DNA]</scope>
    <source>
        <strain evidence="7 8">DSM 11170</strain>
    </source>
</reference>
<evidence type="ECO:0000259" key="5">
    <source>
        <dbReference type="Pfam" id="PF00389"/>
    </source>
</evidence>
<evidence type="ECO:0000313" key="8">
    <source>
        <dbReference type="Proteomes" id="UP000294813"/>
    </source>
</evidence>
<feature type="domain" description="D-isomer specific 2-hydroxyacid dehydrogenase NAD-binding" evidence="6">
    <location>
        <begin position="104"/>
        <end position="278"/>
    </location>
</feature>
<evidence type="ECO:0000256" key="3">
    <source>
        <dbReference type="ARBA" id="ARBA00023027"/>
    </source>
</evidence>
<organism evidence="7 8">
    <name type="scientific">Heliophilum fasciatum</name>
    <dbReference type="NCBI Taxonomy" id="35700"/>
    <lineage>
        <taxon>Bacteria</taxon>
        <taxon>Bacillati</taxon>
        <taxon>Bacillota</taxon>
        <taxon>Clostridia</taxon>
        <taxon>Eubacteriales</taxon>
        <taxon>Heliobacteriaceae</taxon>
        <taxon>Heliophilum</taxon>
    </lineage>
</organism>
<proteinExistence type="inferred from homology"/>
<evidence type="ECO:0000256" key="4">
    <source>
        <dbReference type="RuleBase" id="RU003719"/>
    </source>
</evidence>
<dbReference type="PANTHER" id="PTHR43333:SF1">
    <property type="entry name" value="D-ISOMER SPECIFIC 2-HYDROXYACID DEHYDROGENASE NAD-BINDING DOMAIN-CONTAINING PROTEIN"/>
    <property type="match status" value="1"/>
</dbReference>
<dbReference type="GO" id="GO:0016616">
    <property type="term" value="F:oxidoreductase activity, acting on the CH-OH group of donors, NAD or NADP as acceptor"/>
    <property type="evidence" value="ECO:0007669"/>
    <property type="project" value="InterPro"/>
</dbReference>
<keyword evidence="8" id="KW-1185">Reference proteome</keyword>
<keyword evidence="2 4" id="KW-0560">Oxidoreductase</keyword>
<dbReference type="InterPro" id="IPR029753">
    <property type="entry name" value="D-isomer_DH_CS"/>
</dbReference>
<dbReference type="Gene3D" id="3.40.50.720">
    <property type="entry name" value="NAD(P)-binding Rossmann-like Domain"/>
    <property type="match status" value="2"/>
</dbReference>
<evidence type="ECO:0000256" key="2">
    <source>
        <dbReference type="ARBA" id="ARBA00023002"/>
    </source>
</evidence>
<comment type="similarity">
    <text evidence="1 4">Belongs to the D-isomer specific 2-hydroxyacid dehydrogenase family.</text>
</comment>
<accession>A0A4R2RZ87</accession>
<dbReference type="FunFam" id="3.40.50.720:FF:000363">
    <property type="entry name" value="D-isomer specific 2-hydroxyacid dehydrogenase"/>
    <property type="match status" value="1"/>
</dbReference>
<dbReference type="SUPFAM" id="SSF51735">
    <property type="entry name" value="NAD(P)-binding Rossmann-fold domains"/>
    <property type="match status" value="1"/>
</dbReference>
<comment type="caution">
    <text evidence="7">The sequence shown here is derived from an EMBL/GenBank/DDBJ whole genome shotgun (WGS) entry which is preliminary data.</text>
</comment>
<name>A0A4R2RZ87_9FIRM</name>
<dbReference type="CDD" id="cd05300">
    <property type="entry name" value="2-Hacid_dh_1"/>
    <property type="match status" value="1"/>
</dbReference>
<dbReference type="InterPro" id="IPR006139">
    <property type="entry name" value="D-isomer_2_OHA_DH_cat_dom"/>
</dbReference>
<sequence>MKILMTTAISDLYRERLERAYPGVQWRICRSTSEAMEFLPRTDVLVTYGQGFTVDHFRAAEKLRWIHSLTSGLETFPFDLFREREIALTNVRGIHGVPVAEHVFGMMISFMRQFPFFTRMQEHGRWEQHVKFDELFEKTICVVGLGAIGKEVVKRAQAFGMRIVGVNTDGRDVNGVHKVYPADQLKRALSEADFIVVCVPLTANTENMIGPAELDVMKKSAILVNVARGLVVDERALIWALEEGRIGGAALDVFVEEPLSSESPLWRMHNVVITPHIAGRTPRYMERAMEMFEANLAAFLDGKPFPFHQVDLEKGY</sequence>
<evidence type="ECO:0000259" key="6">
    <source>
        <dbReference type="Pfam" id="PF02826"/>
    </source>
</evidence>
<dbReference type="InterPro" id="IPR006140">
    <property type="entry name" value="D-isomer_DH_NAD-bd"/>
</dbReference>
<dbReference type="GO" id="GO:0051287">
    <property type="term" value="F:NAD binding"/>
    <property type="evidence" value="ECO:0007669"/>
    <property type="project" value="InterPro"/>
</dbReference>
<evidence type="ECO:0000256" key="1">
    <source>
        <dbReference type="ARBA" id="ARBA00005854"/>
    </source>
</evidence>
<dbReference type="AlphaFoldDB" id="A0A4R2RZ87"/>
<evidence type="ECO:0000313" key="7">
    <source>
        <dbReference type="EMBL" id="TCP68187.1"/>
    </source>
</evidence>
<dbReference type="InterPro" id="IPR036291">
    <property type="entry name" value="NAD(P)-bd_dom_sf"/>
</dbReference>
<dbReference type="EMBL" id="SLXT01000004">
    <property type="protein sequence ID" value="TCP68187.1"/>
    <property type="molecule type" value="Genomic_DNA"/>
</dbReference>
<feature type="domain" description="D-isomer specific 2-hydroxyacid dehydrogenase catalytic" evidence="5">
    <location>
        <begin position="7"/>
        <end position="304"/>
    </location>
</feature>
<dbReference type="Proteomes" id="UP000294813">
    <property type="component" value="Unassembled WGS sequence"/>
</dbReference>
<dbReference type="PANTHER" id="PTHR43333">
    <property type="entry name" value="2-HACID_DH_C DOMAIN-CONTAINING PROTEIN"/>
    <property type="match status" value="1"/>
</dbReference>
<protein>
    <submittedName>
        <fullName evidence="7">Phosphoglycerate dehydrogenase-like enzyme</fullName>
    </submittedName>
</protein>
<dbReference type="PROSITE" id="PS00671">
    <property type="entry name" value="D_2_HYDROXYACID_DH_3"/>
    <property type="match status" value="1"/>
</dbReference>
<keyword evidence="3" id="KW-0520">NAD</keyword>
<dbReference type="Pfam" id="PF00389">
    <property type="entry name" value="2-Hacid_dh"/>
    <property type="match status" value="1"/>
</dbReference>
<dbReference type="RefSeq" id="WP_165876284.1">
    <property type="nucleotide sequence ID" value="NZ_JAOQNU010000004.1"/>
</dbReference>
<gene>
    <name evidence="7" type="ORF">EDD73_10490</name>
</gene>